<feature type="non-terminal residue" evidence="2">
    <location>
        <position position="97"/>
    </location>
</feature>
<evidence type="ECO:0000313" key="3">
    <source>
        <dbReference type="Proteomes" id="UP000479000"/>
    </source>
</evidence>
<evidence type="ECO:0000256" key="1">
    <source>
        <dbReference type="SAM" id="MobiDB-lite"/>
    </source>
</evidence>
<proteinExistence type="predicted"/>
<organism evidence="2 3">
    <name type="scientific">Nesidiocoris tenuis</name>
    <dbReference type="NCBI Taxonomy" id="355587"/>
    <lineage>
        <taxon>Eukaryota</taxon>
        <taxon>Metazoa</taxon>
        <taxon>Ecdysozoa</taxon>
        <taxon>Arthropoda</taxon>
        <taxon>Hexapoda</taxon>
        <taxon>Insecta</taxon>
        <taxon>Pterygota</taxon>
        <taxon>Neoptera</taxon>
        <taxon>Paraneoptera</taxon>
        <taxon>Hemiptera</taxon>
        <taxon>Heteroptera</taxon>
        <taxon>Panheteroptera</taxon>
        <taxon>Cimicomorpha</taxon>
        <taxon>Miridae</taxon>
        <taxon>Dicyphina</taxon>
        <taxon>Nesidiocoris</taxon>
    </lineage>
</organism>
<feature type="region of interest" description="Disordered" evidence="1">
    <location>
        <begin position="25"/>
        <end position="62"/>
    </location>
</feature>
<protein>
    <submittedName>
        <fullName evidence="2">Uncharacterized protein</fullName>
    </submittedName>
</protein>
<feature type="compositionally biased region" description="Polar residues" evidence="1">
    <location>
        <begin position="37"/>
        <end position="49"/>
    </location>
</feature>
<reference evidence="2 3" key="1">
    <citation type="submission" date="2020-02" db="EMBL/GenBank/DDBJ databases">
        <authorList>
            <person name="Ferguson B K."/>
        </authorList>
    </citation>
    <scope>NUCLEOTIDE SEQUENCE [LARGE SCALE GENOMIC DNA]</scope>
</reference>
<accession>A0A6H5HIK4</accession>
<dbReference type="AlphaFoldDB" id="A0A6H5HIK4"/>
<feature type="compositionally biased region" description="Basic and acidic residues" evidence="1">
    <location>
        <begin position="50"/>
        <end position="62"/>
    </location>
</feature>
<gene>
    <name evidence="2" type="ORF">NTEN_LOCUS20465</name>
</gene>
<keyword evidence="3" id="KW-1185">Reference proteome</keyword>
<evidence type="ECO:0000313" key="2">
    <source>
        <dbReference type="EMBL" id="CAB0016197.1"/>
    </source>
</evidence>
<dbReference type="EMBL" id="CADCXU010030097">
    <property type="protein sequence ID" value="CAB0016197.1"/>
    <property type="molecule type" value="Genomic_DNA"/>
</dbReference>
<name>A0A6H5HIK4_9HEMI</name>
<sequence length="97" mass="11282">MINPILTKNTIVALTFRWNAVSTKPRQVEAQPPKPHGTTQKIFLPSTGTTDRKNSEQNERNGTERILPTFVSHIRRIRETHTYNNSRNYHKTSLNKR</sequence>
<dbReference type="Proteomes" id="UP000479000">
    <property type="component" value="Unassembled WGS sequence"/>
</dbReference>